<dbReference type="GO" id="GO:0005634">
    <property type="term" value="C:nucleus"/>
    <property type="evidence" value="ECO:0007669"/>
    <property type="project" value="TreeGrafter"/>
</dbReference>
<dbReference type="FunFam" id="3.30.1490.100:FF:000005">
    <property type="entry name" value="DNA polymerase kappa"/>
    <property type="match status" value="1"/>
</dbReference>
<evidence type="ECO:0000256" key="2">
    <source>
        <dbReference type="ARBA" id="ARBA00022634"/>
    </source>
</evidence>
<evidence type="ECO:0000256" key="8">
    <source>
        <dbReference type="PROSITE-ProRule" id="PRU01256"/>
    </source>
</evidence>
<dbReference type="GO" id="GO:0003887">
    <property type="term" value="F:DNA-directed DNA polymerase activity"/>
    <property type="evidence" value="ECO:0007669"/>
    <property type="project" value="InterPro"/>
</dbReference>
<dbReference type="InterPro" id="IPR001126">
    <property type="entry name" value="UmuC"/>
</dbReference>
<reference evidence="14" key="1">
    <citation type="journal article" date="2014" name="PLoS ONE">
        <title>The genome and linkage map of the northern pike (Esox lucius): conserved synteny revealed between the salmonid sister group and the Neoteleostei.</title>
        <authorList>
            <person name="Rondeau E.B."/>
            <person name="Minkley D.R."/>
            <person name="Leong J.S."/>
            <person name="Messmer A.M."/>
            <person name="Jantzen J.R."/>
            <person name="von Schalburg K.R."/>
            <person name="Lemon C."/>
            <person name="Bird N.H."/>
            <person name="Koop B.F."/>
        </authorList>
    </citation>
    <scope>NUCLEOTIDE SEQUENCE</scope>
</reference>
<dbReference type="InterPro" id="IPR006642">
    <property type="entry name" value="Rad18_UBZ4"/>
</dbReference>
<dbReference type="Gene3D" id="3.30.160.60">
    <property type="entry name" value="Classic Zinc Finger"/>
    <property type="match status" value="2"/>
</dbReference>
<accession>A0A6Q2ZMC8</accession>
<evidence type="ECO:0000259" key="11">
    <source>
        <dbReference type="PROSITE" id="PS50173"/>
    </source>
</evidence>
<dbReference type="SUPFAM" id="SSF100879">
    <property type="entry name" value="Lesion bypass DNA polymerase (Y-family), little finger domain"/>
    <property type="match status" value="1"/>
</dbReference>
<dbReference type="Pfam" id="PF11799">
    <property type="entry name" value="IMS_C"/>
    <property type="match status" value="1"/>
</dbReference>
<feature type="coiled-coil region" evidence="9">
    <location>
        <begin position="45"/>
        <end position="97"/>
    </location>
</feature>
<evidence type="ECO:0000256" key="4">
    <source>
        <dbReference type="ARBA" id="ARBA00022763"/>
    </source>
</evidence>
<dbReference type="InterPro" id="IPR036775">
    <property type="entry name" value="DNA_pol_Y-fam_lit_finger_sf"/>
</dbReference>
<reference evidence="13" key="2">
    <citation type="submission" date="2020-02" db="EMBL/GenBank/DDBJ databases">
        <title>Esox lucius (northern pike) genome, fEsoLuc1, primary haplotype.</title>
        <authorList>
            <person name="Myers G."/>
            <person name="Karagic N."/>
            <person name="Meyer A."/>
            <person name="Pippel M."/>
            <person name="Reichard M."/>
            <person name="Winkler S."/>
            <person name="Tracey A."/>
            <person name="Sims Y."/>
            <person name="Howe K."/>
            <person name="Rhie A."/>
            <person name="Formenti G."/>
            <person name="Durbin R."/>
            <person name="Fedrigo O."/>
            <person name="Jarvis E.D."/>
        </authorList>
    </citation>
    <scope>NUCLEOTIDE SEQUENCE [LARGE SCALE GENOMIC DNA]</scope>
</reference>
<dbReference type="Proteomes" id="UP000265140">
    <property type="component" value="Chromosome 13"/>
</dbReference>
<evidence type="ECO:0000313" key="14">
    <source>
        <dbReference type="Proteomes" id="UP000265140"/>
    </source>
</evidence>
<proteinExistence type="inferred from homology"/>
<dbReference type="FunFam" id="3.30.70.270:FF:000151">
    <property type="entry name" value="Polymerase (DNA directed) kappa"/>
    <property type="match status" value="1"/>
</dbReference>
<feature type="region of interest" description="Disordered" evidence="10">
    <location>
        <begin position="605"/>
        <end position="624"/>
    </location>
</feature>
<dbReference type="GO" id="GO:0008270">
    <property type="term" value="F:zinc ion binding"/>
    <property type="evidence" value="ECO:0007669"/>
    <property type="project" value="UniProtKB-KW"/>
</dbReference>
<feature type="domain" description="UBZ4-type" evidence="12">
    <location>
        <begin position="727"/>
        <end position="757"/>
    </location>
</feature>
<evidence type="ECO:0000256" key="1">
    <source>
        <dbReference type="ARBA" id="ARBA00016178"/>
    </source>
</evidence>
<dbReference type="Ensembl" id="ENSELUT00000084144.2">
    <property type="protein sequence ID" value="ENSELUP00000078852.2"/>
    <property type="gene ID" value="ENSELUG00000010184.3"/>
</dbReference>
<evidence type="ECO:0000256" key="7">
    <source>
        <dbReference type="ARBA" id="ARBA00023204"/>
    </source>
</evidence>
<dbReference type="PANTHER" id="PTHR11076:SF33">
    <property type="entry name" value="DNA POLYMERASE KAPPA"/>
    <property type="match status" value="1"/>
</dbReference>
<dbReference type="SUPFAM" id="SSF56672">
    <property type="entry name" value="DNA/RNA polymerases"/>
    <property type="match status" value="1"/>
</dbReference>
<evidence type="ECO:0000256" key="5">
    <source>
        <dbReference type="ARBA" id="ARBA00022771"/>
    </source>
</evidence>
<protein>
    <recommendedName>
        <fullName evidence="1">DNA polymerase kappa</fullName>
    </recommendedName>
</protein>
<sequence length="796" mass="88254">METVETSSTGDGFLSRMALNDNKAGMEGLDRDKINKIIMDTSKGSRFYENELKKQQQVNQRIEKMMQHKANITEQQLSKAQAQVEKLTSDLERGRDLSRVIVHVDMDAFYAAVEMRDCPDLKDKPMAVGTMSMLSTSNYHARKFGVRAAMPGFIAKKLCPNLVIVPNNFDKYKAVSTEIREIFADYDPHFLPVSLDEAYLDITEHLDQRRLWPDALGTHLEKQDEGSKISVEVENLSPLLFEESPSSSPSPGLQDSSVCGARGDMEVFGACAEEAVREMRFRIEQKTLLTASAGIAPNMMLAKVCSDRNKPNGQYKLPSTRQAIMAFIQDLPVRKVSGIGKVTENMLGALGITKCVHLGQEMALLSLLFSETSWHHFLHISLGLGSSHIQRDGERKSMSTERLTFGEMSNLEEQFSLCRELCQDLALDLQKEALKGKTVTLKLKNVNFEVKTRAWTLPCAIASTEELFAVAKDLLKTEIDNVSPQPLRLRLMGVRVSSFVSVDDKKPLQKSIVGFLQQGGRDSSSLSQISSHQPTTSTTGSASSCWSPEPDGLTCPVCFRTVNTTVLAVFNKHIDQCLNGPTMGLNNHPDMELERDSSILAEEVENERKEKVQNEREQEAENNRNRLNRSMLDTVGLRLDCSTGDHTESTTGLLYETGTANISLNALDLNPVCLNSGGVSIPRGPDPNPLNGSAHRDTGLQACLVSPEGPQPFSLPRPESHNWEGPTLTCPVCQVTQDTNDLTLFNRHVDLCLNQEVLHELRGPGSVDHTTTINAPPAAQKGHYFMFDYGFLHPVF</sequence>
<evidence type="ECO:0000256" key="3">
    <source>
        <dbReference type="ARBA" id="ARBA00022723"/>
    </source>
</evidence>
<keyword evidence="14" id="KW-1185">Reference proteome</keyword>
<dbReference type="InterPro" id="IPR017961">
    <property type="entry name" value="DNA_pol_Y-fam_little_finger"/>
</dbReference>
<dbReference type="GeneTree" id="ENSGT00940000156667"/>
<dbReference type="InterPro" id="IPR022880">
    <property type="entry name" value="DNApol_IV"/>
</dbReference>
<gene>
    <name evidence="13" type="primary">POLK</name>
</gene>
<dbReference type="AlphaFoldDB" id="A0A6Q2ZMC8"/>
<dbReference type="FunFam" id="1.10.150.810:FF:000001">
    <property type="entry name" value="DNA polymerase kappa"/>
    <property type="match status" value="1"/>
</dbReference>
<keyword evidence="2" id="KW-0237">DNA synthesis</keyword>
<feature type="region of interest" description="Disordered" evidence="10">
    <location>
        <begin position="519"/>
        <end position="548"/>
    </location>
</feature>
<keyword evidence="9" id="KW-0175">Coiled coil</keyword>
<evidence type="ECO:0000256" key="9">
    <source>
        <dbReference type="SAM" id="Coils"/>
    </source>
</evidence>
<dbReference type="GO" id="GO:0003684">
    <property type="term" value="F:damaged DNA binding"/>
    <property type="evidence" value="ECO:0007669"/>
    <property type="project" value="InterPro"/>
</dbReference>
<evidence type="ECO:0000256" key="6">
    <source>
        <dbReference type="ARBA" id="ARBA00022833"/>
    </source>
</evidence>
<dbReference type="CDD" id="cd03586">
    <property type="entry name" value="PolY_Pol_IV_kappa"/>
    <property type="match status" value="1"/>
</dbReference>
<feature type="compositionally biased region" description="Polar residues" evidence="10">
    <location>
        <begin position="532"/>
        <end position="546"/>
    </location>
</feature>
<dbReference type="PROSITE" id="PS50173">
    <property type="entry name" value="UMUC"/>
    <property type="match status" value="1"/>
</dbReference>
<name>A0A6Q2ZMC8_ESOLU</name>
<feature type="domain" description="UBZ4-type" evidence="12">
    <location>
        <begin position="552"/>
        <end position="582"/>
    </location>
</feature>
<dbReference type="Gene3D" id="3.30.1490.100">
    <property type="entry name" value="DNA polymerase, Y-family, little finger domain"/>
    <property type="match status" value="1"/>
</dbReference>
<organism evidence="13 14">
    <name type="scientific">Esox lucius</name>
    <name type="common">Northern pike</name>
    <dbReference type="NCBI Taxonomy" id="8010"/>
    <lineage>
        <taxon>Eukaryota</taxon>
        <taxon>Metazoa</taxon>
        <taxon>Chordata</taxon>
        <taxon>Craniata</taxon>
        <taxon>Vertebrata</taxon>
        <taxon>Euteleostomi</taxon>
        <taxon>Actinopterygii</taxon>
        <taxon>Neopterygii</taxon>
        <taxon>Teleostei</taxon>
        <taxon>Protacanthopterygii</taxon>
        <taxon>Esociformes</taxon>
        <taxon>Esocidae</taxon>
        <taxon>Esox</taxon>
    </lineage>
</organism>
<keyword evidence="7 8" id="KW-0234">DNA repair</keyword>
<evidence type="ECO:0000313" key="13">
    <source>
        <dbReference type="Ensembl" id="ENSELUP00000078852.2"/>
    </source>
</evidence>
<evidence type="ECO:0000256" key="10">
    <source>
        <dbReference type="SAM" id="MobiDB-lite"/>
    </source>
</evidence>
<evidence type="ECO:0000259" key="12">
    <source>
        <dbReference type="PROSITE" id="PS51908"/>
    </source>
</evidence>
<dbReference type="Gene3D" id="3.30.70.270">
    <property type="match status" value="1"/>
</dbReference>
<dbReference type="PANTHER" id="PTHR11076">
    <property type="entry name" value="DNA REPAIR POLYMERASE UMUC / TRANSFERASE FAMILY MEMBER"/>
    <property type="match status" value="1"/>
</dbReference>
<dbReference type="GO" id="GO:0042276">
    <property type="term" value="P:error-prone translesion synthesis"/>
    <property type="evidence" value="ECO:0007669"/>
    <property type="project" value="TreeGrafter"/>
</dbReference>
<keyword evidence="4 8" id="KW-0227">DNA damage</keyword>
<dbReference type="FunFam" id="1.10.150.810:FF:000002">
    <property type="entry name" value="Polymerase (DNA directed) kappa"/>
    <property type="match status" value="1"/>
</dbReference>
<dbReference type="Gene3D" id="1.10.150.810">
    <property type="match status" value="2"/>
</dbReference>
<dbReference type="SMART" id="SM00734">
    <property type="entry name" value="ZnF_Rad18"/>
    <property type="match status" value="2"/>
</dbReference>
<keyword evidence="3" id="KW-0479">Metal-binding</keyword>
<reference evidence="13" key="4">
    <citation type="submission" date="2025-09" db="UniProtKB">
        <authorList>
            <consortium name="Ensembl"/>
        </authorList>
    </citation>
    <scope>IDENTIFICATION</scope>
</reference>
<keyword evidence="5 8" id="KW-0863">Zinc-finger</keyword>
<dbReference type="GO" id="GO:0006281">
    <property type="term" value="P:DNA repair"/>
    <property type="evidence" value="ECO:0007669"/>
    <property type="project" value="UniProtKB-KW"/>
</dbReference>
<dbReference type="Pfam" id="PF00817">
    <property type="entry name" value="IMS"/>
    <property type="match status" value="1"/>
</dbReference>
<feature type="compositionally biased region" description="Basic and acidic residues" evidence="10">
    <location>
        <begin position="606"/>
        <end position="624"/>
    </location>
</feature>
<feature type="domain" description="UmuC" evidence="11">
    <location>
        <begin position="101"/>
        <end position="340"/>
    </location>
</feature>
<dbReference type="InterPro" id="IPR043502">
    <property type="entry name" value="DNA/RNA_pol_sf"/>
</dbReference>
<reference evidence="13" key="3">
    <citation type="submission" date="2025-08" db="UniProtKB">
        <authorList>
            <consortium name="Ensembl"/>
        </authorList>
    </citation>
    <scope>IDENTIFICATION</scope>
</reference>
<dbReference type="Bgee" id="ENSELUG00000010184">
    <property type="expression patterns" value="Expressed in testis and 14 other cell types or tissues"/>
</dbReference>
<dbReference type="HAMAP" id="MF_01113">
    <property type="entry name" value="DNApol_IV"/>
    <property type="match status" value="1"/>
</dbReference>
<dbReference type="InterPro" id="IPR050116">
    <property type="entry name" value="DNA_polymerase-Y"/>
</dbReference>
<dbReference type="PROSITE" id="PS51908">
    <property type="entry name" value="ZF_UBZ4"/>
    <property type="match status" value="2"/>
</dbReference>
<dbReference type="InterPro" id="IPR043128">
    <property type="entry name" value="Rev_trsase/Diguanyl_cyclase"/>
</dbReference>
<keyword evidence="6" id="KW-0862">Zinc</keyword>